<dbReference type="Proteomes" id="UP000807306">
    <property type="component" value="Unassembled WGS sequence"/>
</dbReference>
<feature type="compositionally biased region" description="Low complexity" evidence="1">
    <location>
        <begin position="32"/>
        <end position="53"/>
    </location>
</feature>
<protein>
    <submittedName>
        <fullName evidence="2">Uncharacterized protein</fullName>
    </submittedName>
</protein>
<feature type="compositionally biased region" description="Low complexity" evidence="1">
    <location>
        <begin position="403"/>
        <end position="427"/>
    </location>
</feature>
<evidence type="ECO:0000256" key="1">
    <source>
        <dbReference type="SAM" id="MobiDB-lite"/>
    </source>
</evidence>
<feature type="compositionally biased region" description="Basic and acidic residues" evidence="1">
    <location>
        <begin position="356"/>
        <end position="368"/>
    </location>
</feature>
<comment type="caution">
    <text evidence="2">The sequence shown here is derived from an EMBL/GenBank/DDBJ whole genome shotgun (WGS) entry which is preliminary data.</text>
</comment>
<gene>
    <name evidence="2" type="ORF">CPB83DRAFT_837040</name>
</gene>
<feature type="region of interest" description="Disordered" evidence="1">
    <location>
        <begin position="1"/>
        <end position="139"/>
    </location>
</feature>
<feature type="region of interest" description="Disordered" evidence="1">
    <location>
        <begin position="213"/>
        <end position="334"/>
    </location>
</feature>
<feature type="compositionally biased region" description="Low complexity" evidence="1">
    <location>
        <begin position="221"/>
        <end position="231"/>
    </location>
</feature>
<feature type="compositionally biased region" description="Polar residues" evidence="1">
    <location>
        <begin position="483"/>
        <end position="493"/>
    </location>
</feature>
<dbReference type="AlphaFoldDB" id="A0A9P6ED69"/>
<feature type="compositionally biased region" description="Basic and acidic residues" evidence="1">
    <location>
        <begin position="580"/>
        <end position="591"/>
    </location>
</feature>
<evidence type="ECO:0000313" key="2">
    <source>
        <dbReference type="EMBL" id="KAF9526890.1"/>
    </source>
</evidence>
<dbReference type="EMBL" id="MU157866">
    <property type="protein sequence ID" value="KAF9526890.1"/>
    <property type="molecule type" value="Genomic_DNA"/>
</dbReference>
<feature type="compositionally biased region" description="Basic and acidic residues" evidence="1">
    <location>
        <begin position="677"/>
        <end position="691"/>
    </location>
</feature>
<feature type="region of interest" description="Disordered" evidence="1">
    <location>
        <begin position="160"/>
        <end position="200"/>
    </location>
</feature>
<dbReference type="OrthoDB" id="3067719at2759"/>
<keyword evidence="3" id="KW-1185">Reference proteome</keyword>
<feature type="compositionally biased region" description="Polar residues" evidence="1">
    <location>
        <begin position="243"/>
        <end position="271"/>
    </location>
</feature>
<feature type="region of interest" description="Disordered" evidence="1">
    <location>
        <begin position="665"/>
        <end position="691"/>
    </location>
</feature>
<feature type="compositionally biased region" description="Basic and acidic residues" evidence="1">
    <location>
        <begin position="14"/>
        <end position="24"/>
    </location>
</feature>
<name>A0A9P6ED69_9AGAR</name>
<sequence length="727" mass="78775">MSSESRHTLPNHHPLPDSSEKEYSPRQLNFGLLSPNPSLSSLSSSASYSTSSLNQQPHYAPRTPLRSVYRAQPPASPARPSPLFRLLLPPSPLPAHTSRPSSPIMLHQPSPQYSQPDLPATSPRQLATVPNTRSSSRSERLLRNTLLKDEIDRTVANVPLPTSPLLASPMTSPSTKAHRRRHSHVPTSGTAASHDPQREREEYLRGSYMFRTAINNPRPASPSSSSTGGAAQHVMYGGDAEGHTSSRQQRALSPVSNTRSRRSGFSPTRDVSPSPMRRRQDDLRPTPLPLDSHTSGLQRHHTIHTSPRGSGRTSRRPHSPNDRSAPARGEPLAMTPHEQVLRARLEKVLNSGKVANGKDRVQRHERGRSQSGSRRSNEVMDEEGGWPWKEREVALKSGGSMTSSPLQSSNSGSSLSQSSASHPQQLPTFATGMKRARSKTDPTPPTLPTHRSAAPSPRRTSTAPSGVASPSYSSRKLSHHHTGTTPPLVSDSSPLLGPSTPGIDEEEGELALMTPPPTPPCTSKTFALNGNGAVRQDSYCPSPYKTGFPSTTRRDASKTQGAPRLGSVRRPTNVPVGDRYSSRSSERQHVDDCDDERSSSCSSRSFPGSDDFFVHHAHHLPNSPSADLPVPVTPEMRPQFNARKASAQCRAIDGYVSFANIEGLGMPPDDPSAGDSGHGDGRRRGEHERGRSMFAWGVGGFRRLLGVAQLEGGDREHPQQNADGVVV</sequence>
<accession>A0A9P6ED69</accession>
<proteinExistence type="predicted"/>
<organism evidence="2 3">
    <name type="scientific">Crepidotus variabilis</name>
    <dbReference type="NCBI Taxonomy" id="179855"/>
    <lineage>
        <taxon>Eukaryota</taxon>
        <taxon>Fungi</taxon>
        <taxon>Dikarya</taxon>
        <taxon>Basidiomycota</taxon>
        <taxon>Agaricomycotina</taxon>
        <taxon>Agaricomycetes</taxon>
        <taxon>Agaricomycetidae</taxon>
        <taxon>Agaricales</taxon>
        <taxon>Agaricineae</taxon>
        <taxon>Crepidotaceae</taxon>
        <taxon>Crepidotus</taxon>
    </lineage>
</organism>
<feature type="region of interest" description="Disordered" evidence="1">
    <location>
        <begin position="347"/>
        <end position="605"/>
    </location>
</feature>
<evidence type="ECO:0000313" key="3">
    <source>
        <dbReference type="Proteomes" id="UP000807306"/>
    </source>
</evidence>
<reference evidence="2" key="1">
    <citation type="submission" date="2020-11" db="EMBL/GenBank/DDBJ databases">
        <authorList>
            <consortium name="DOE Joint Genome Institute"/>
            <person name="Ahrendt S."/>
            <person name="Riley R."/>
            <person name="Andreopoulos W."/>
            <person name="Labutti K."/>
            <person name="Pangilinan J."/>
            <person name="Ruiz-Duenas F.J."/>
            <person name="Barrasa J.M."/>
            <person name="Sanchez-Garcia M."/>
            <person name="Camarero S."/>
            <person name="Miyauchi S."/>
            <person name="Serrano A."/>
            <person name="Linde D."/>
            <person name="Babiker R."/>
            <person name="Drula E."/>
            <person name="Ayuso-Fernandez I."/>
            <person name="Pacheco R."/>
            <person name="Padilla G."/>
            <person name="Ferreira P."/>
            <person name="Barriuso J."/>
            <person name="Kellner H."/>
            <person name="Castanera R."/>
            <person name="Alfaro M."/>
            <person name="Ramirez L."/>
            <person name="Pisabarro A.G."/>
            <person name="Kuo A."/>
            <person name="Tritt A."/>
            <person name="Lipzen A."/>
            <person name="He G."/>
            <person name="Yan M."/>
            <person name="Ng V."/>
            <person name="Cullen D."/>
            <person name="Martin F."/>
            <person name="Rosso M.-N."/>
            <person name="Henrissat B."/>
            <person name="Hibbett D."/>
            <person name="Martinez A.T."/>
            <person name="Grigoriev I.V."/>
        </authorList>
    </citation>
    <scope>NUCLEOTIDE SEQUENCE</scope>
    <source>
        <strain evidence="2">CBS 506.95</strain>
    </source>
</reference>
<feature type="compositionally biased region" description="Polar residues" evidence="1">
    <location>
        <begin position="458"/>
        <end position="475"/>
    </location>
</feature>